<dbReference type="OrthoDB" id="9790326at2"/>
<comment type="caution">
    <text evidence="2">The sequence shown here is derived from an EMBL/GenBank/DDBJ whole genome shotgun (WGS) entry which is preliminary data.</text>
</comment>
<evidence type="ECO:0000313" key="3">
    <source>
        <dbReference type="Proteomes" id="UP000316008"/>
    </source>
</evidence>
<gene>
    <name evidence="2" type="ORF">FO442_05850</name>
</gene>
<organism evidence="2 3">
    <name type="scientific">Fluviicola chungangensis</name>
    <dbReference type="NCBI Taxonomy" id="2597671"/>
    <lineage>
        <taxon>Bacteria</taxon>
        <taxon>Pseudomonadati</taxon>
        <taxon>Bacteroidota</taxon>
        <taxon>Flavobacteriia</taxon>
        <taxon>Flavobacteriales</taxon>
        <taxon>Crocinitomicaceae</taxon>
        <taxon>Fluviicola</taxon>
    </lineage>
</organism>
<proteinExistence type="predicted"/>
<keyword evidence="1" id="KW-0812">Transmembrane</keyword>
<name>A0A556N3B5_9FLAO</name>
<evidence type="ECO:0000256" key="1">
    <source>
        <dbReference type="SAM" id="Phobius"/>
    </source>
</evidence>
<evidence type="ECO:0000313" key="2">
    <source>
        <dbReference type="EMBL" id="TSJ46682.1"/>
    </source>
</evidence>
<dbReference type="Pfam" id="PF06170">
    <property type="entry name" value="DUF983"/>
    <property type="match status" value="1"/>
</dbReference>
<sequence length="113" mass="13148">MSNFKPILSGTCPICGKGKIFETKGSLLHLKAPKMYERCSECNYRFDKEPGYFFGAMYISYGLAVAELLPVFLLFSWFLPLGWMFALMLVVLILTMFFNFRASRVLWIHIFHE</sequence>
<dbReference type="RefSeq" id="WP_144332219.1">
    <property type="nucleotide sequence ID" value="NZ_VLPL01000002.1"/>
</dbReference>
<feature type="transmembrane region" description="Helical" evidence="1">
    <location>
        <begin position="81"/>
        <end position="100"/>
    </location>
</feature>
<dbReference type="InterPro" id="IPR009325">
    <property type="entry name" value="DUF983"/>
</dbReference>
<dbReference type="Proteomes" id="UP000316008">
    <property type="component" value="Unassembled WGS sequence"/>
</dbReference>
<keyword evidence="1" id="KW-0472">Membrane</keyword>
<protein>
    <submittedName>
        <fullName evidence="2">DUF983 domain-containing protein</fullName>
    </submittedName>
</protein>
<keyword evidence="1" id="KW-1133">Transmembrane helix</keyword>
<feature type="transmembrane region" description="Helical" evidence="1">
    <location>
        <begin position="52"/>
        <end position="75"/>
    </location>
</feature>
<keyword evidence="3" id="KW-1185">Reference proteome</keyword>
<reference evidence="2 3" key="1">
    <citation type="submission" date="2019-07" db="EMBL/GenBank/DDBJ databases">
        <authorList>
            <person name="Huq M.A."/>
        </authorList>
    </citation>
    <scope>NUCLEOTIDE SEQUENCE [LARGE SCALE GENOMIC DNA]</scope>
    <source>
        <strain evidence="2 3">MAH-3</strain>
    </source>
</reference>
<dbReference type="AlphaFoldDB" id="A0A556N3B5"/>
<accession>A0A556N3B5</accession>
<dbReference type="EMBL" id="VLPL01000002">
    <property type="protein sequence ID" value="TSJ46682.1"/>
    <property type="molecule type" value="Genomic_DNA"/>
</dbReference>